<feature type="compositionally biased region" description="Pro residues" evidence="1">
    <location>
        <begin position="70"/>
        <end position="79"/>
    </location>
</feature>
<evidence type="ECO:0000256" key="1">
    <source>
        <dbReference type="SAM" id="MobiDB-lite"/>
    </source>
</evidence>
<reference evidence="2 3" key="1">
    <citation type="submission" date="2023-03" db="EMBL/GenBank/DDBJ databases">
        <title>Bacillus Genome Sequencing.</title>
        <authorList>
            <person name="Dunlap C."/>
        </authorList>
    </citation>
    <scope>NUCLEOTIDE SEQUENCE [LARGE SCALE GENOMIC DNA]</scope>
    <source>
        <strain evidence="2 3">B-59205</strain>
    </source>
</reference>
<organism evidence="2 3">
    <name type="scientific">Metasolibacillus meyeri</name>
    <dbReference type="NCBI Taxonomy" id="1071052"/>
    <lineage>
        <taxon>Bacteria</taxon>
        <taxon>Bacillati</taxon>
        <taxon>Bacillota</taxon>
        <taxon>Bacilli</taxon>
        <taxon>Bacillales</taxon>
        <taxon>Caryophanaceae</taxon>
        <taxon>Metasolibacillus</taxon>
    </lineage>
</organism>
<feature type="compositionally biased region" description="Low complexity" evidence="1">
    <location>
        <begin position="32"/>
        <end position="69"/>
    </location>
</feature>
<protein>
    <submittedName>
        <fullName evidence="2">Uncharacterized protein</fullName>
    </submittedName>
</protein>
<gene>
    <name evidence="2" type="ORF">P9B03_04050</name>
</gene>
<dbReference type="AlphaFoldDB" id="A0AAW9NIP1"/>
<dbReference type="Proteomes" id="UP001344888">
    <property type="component" value="Unassembled WGS sequence"/>
</dbReference>
<sequence length="159" mass="16810">MNITLTIQAPGLEKAMDNLAMALQGGSISQTQPMQQPAQPMQQMPPVQNAPVQQTAPVQNAPVQQTAPVQQPPVQPSQPAPQAAPVQQPPVQPTQAVPISNVTYTMEQLAVAATQLMDQGKRNEITQLLATFGVQALTALPQEQYGAFATSLRGLGANI</sequence>
<comment type="caution">
    <text evidence="2">The sequence shown here is derived from an EMBL/GenBank/DDBJ whole genome shotgun (WGS) entry which is preliminary data.</text>
</comment>
<name>A0AAW9NIP1_9BACL</name>
<accession>A0AAW9NIP1</accession>
<feature type="region of interest" description="Disordered" evidence="1">
    <location>
        <begin position="28"/>
        <end position="92"/>
    </location>
</feature>
<dbReference type="RefSeq" id="WP_326122080.1">
    <property type="nucleotide sequence ID" value="NZ_JARSFG010000005.1"/>
</dbReference>
<dbReference type="EMBL" id="JARSFG010000005">
    <property type="protein sequence ID" value="MEC1177647.1"/>
    <property type="molecule type" value="Genomic_DNA"/>
</dbReference>
<keyword evidence="3" id="KW-1185">Reference proteome</keyword>
<proteinExistence type="predicted"/>
<evidence type="ECO:0000313" key="2">
    <source>
        <dbReference type="EMBL" id="MEC1177647.1"/>
    </source>
</evidence>
<evidence type="ECO:0000313" key="3">
    <source>
        <dbReference type="Proteomes" id="UP001344888"/>
    </source>
</evidence>